<dbReference type="Proteomes" id="UP000552883">
    <property type="component" value="Unassembled WGS sequence"/>
</dbReference>
<dbReference type="EMBL" id="JACHBS010000001">
    <property type="protein sequence ID" value="MBB5617805.1"/>
    <property type="molecule type" value="Genomic_DNA"/>
</dbReference>
<evidence type="ECO:0008006" key="5">
    <source>
        <dbReference type="Google" id="ProtNLM"/>
    </source>
</evidence>
<name>A0A840X9P7_9MICO</name>
<feature type="transmembrane region" description="Helical" evidence="2">
    <location>
        <begin position="40"/>
        <end position="64"/>
    </location>
</feature>
<evidence type="ECO:0000313" key="4">
    <source>
        <dbReference type="Proteomes" id="UP000552883"/>
    </source>
</evidence>
<organism evidence="3 4">
    <name type="scientific">Microcella frigidaquae</name>
    <dbReference type="NCBI Taxonomy" id="424758"/>
    <lineage>
        <taxon>Bacteria</taxon>
        <taxon>Bacillati</taxon>
        <taxon>Actinomycetota</taxon>
        <taxon>Actinomycetes</taxon>
        <taxon>Micrococcales</taxon>
        <taxon>Microbacteriaceae</taxon>
        <taxon>Microcella</taxon>
    </lineage>
</organism>
<dbReference type="AlphaFoldDB" id="A0A840X9P7"/>
<evidence type="ECO:0000256" key="2">
    <source>
        <dbReference type="SAM" id="Phobius"/>
    </source>
</evidence>
<evidence type="ECO:0000313" key="3">
    <source>
        <dbReference type="EMBL" id="MBB5617805.1"/>
    </source>
</evidence>
<feature type="region of interest" description="Disordered" evidence="1">
    <location>
        <begin position="217"/>
        <end position="237"/>
    </location>
</feature>
<proteinExistence type="predicted"/>
<keyword evidence="2" id="KW-0812">Transmembrane</keyword>
<keyword evidence="4" id="KW-1185">Reference proteome</keyword>
<gene>
    <name evidence="3" type="ORF">BJ959_001301</name>
</gene>
<evidence type="ECO:0000256" key="1">
    <source>
        <dbReference type="SAM" id="MobiDB-lite"/>
    </source>
</evidence>
<protein>
    <recommendedName>
        <fullName evidence="5">Tfp pilus assembly protein PilN</fullName>
    </recommendedName>
</protein>
<accession>A0A840X9P7</accession>
<keyword evidence="2" id="KW-0472">Membrane</keyword>
<comment type="caution">
    <text evidence="3">The sequence shown here is derived from an EMBL/GenBank/DDBJ whole genome shotgun (WGS) entry which is preliminary data.</text>
</comment>
<dbReference type="OrthoDB" id="5196233at2"/>
<dbReference type="RefSeq" id="WP_153982766.1">
    <property type="nucleotide sequence ID" value="NZ_BAAANZ010000006.1"/>
</dbReference>
<reference evidence="3 4" key="1">
    <citation type="submission" date="2020-08" db="EMBL/GenBank/DDBJ databases">
        <title>Sequencing the genomes of 1000 actinobacteria strains.</title>
        <authorList>
            <person name="Klenk H.-P."/>
        </authorList>
    </citation>
    <scope>NUCLEOTIDE SEQUENCE [LARGE SCALE GENOMIC DNA]</scope>
    <source>
        <strain evidence="3 4">DSM 23889</strain>
    </source>
</reference>
<keyword evidence="2" id="KW-1133">Transmembrane helix</keyword>
<sequence>MSKREKSEGGALIYGGIPRANLMPPEVAQRRRESTRRRSLIALSGLVVAVVIGGVVASFLYAAAAEQRLAEERRITDQLLATQLEYAEVTQIRGDLQTIVTLRQQLAEVEVLWADALDPYLAALGSGNAVSSVTFLGDQAAQPSLGIAGPLREPRVATISMVVTTSESPRPWVWIRAWEQLDTFADASIDRVTLNEGSSYDVVVTINLNAEALSQRFAPEGADAADGSDGTSEEDDQ</sequence>